<organism evidence="3 4">
    <name type="scientific">Entomospira culicis</name>
    <dbReference type="NCBI Taxonomy" id="2719989"/>
    <lineage>
        <taxon>Bacteria</taxon>
        <taxon>Pseudomonadati</taxon>
        <taxon>Spirochaetota</taxon>
        <taxon>Spirochaetia</taxon>
        <taxon>Spirochaetales</taxon>
        <taxon>Spirochaetaceae</taxon>
        <taxon>Entomospira</taxon>
    </lineage>
</organism>
<sequence length="145" mass="16830">MKIESFSRNALGEEQSKSEEQYTKNLQKLTDLSQAEYDLTTMSQAEIDKLKETTRGIEQIFVKMLTDQMRKSIQRPQSDSASLGQSKDLFEEMLYDEYGKKLTEQHSFGIADTLFRQLTTPVVRPQDLERLYQNQINTQAKPNPE</sequence>
<accession>A0A968GHG5</accession>
<dbReference type="AlphaFoldDB" id="A0A968GHG5"/>
<comment type="caution">
    <text evidence="3">The sequence shown here is derived from an EMBL/GenBank/DDBJ whole genome shotgun (WGS) entry which is preliminary data.</text>
</comment>
<proteinExistence type="predicted"/>
<dbReference type="EMBL" id="JAATLM010000001">
    <property type="protein sequence ID" value="NIZ68715.1"/>
    <property type="molecule type" value="Genomic_DNA"/>
</dbReference>
<protein>
    <recommendedName>
        <fullName evidence="2">Flagellar protein FlgJ N-terminal domain-containing protein</fullName>
    </recommendedName>
</protein>
<dbReference type="RefSeq" id="WP_167694822.1">
    <property type="nucleotide sequence ID" value="NZ_CP118181.1"/>
</dbReference>
<keyword evidence="4" id="KW-1185">Reference proteome</keyword>
<reference evidence="3" key="1">
    <citation type="submission" date="2020-03" db="EMBL/GenBank/DDBJ databases">
        <title>Spirochaetal bacteria isolated from arthropods constitute a novel genus Entomospira genus novum within the order Spirochaetales.</title>
        <authorList>
            <person name="Grana-Miraglia L."/>
            <person name="Sikutova S."/>
            <person name="Fingerle V."/>
            <person name="Sing A."/>
            <person name="Castillo-Ramirez S."/>
            <person name="Margos G."/>
            <person name="Rudolf I."/>
        </authorList>
    </citation>
    <scope>NUCLEOTIDE SEQUENCE</scope>
    <source>
        <strain evidence="3">BR149</strain>
    </source>
</reference>
<evidence type="ECO:0000313" key="3">
    <source>
        <dbReference type="EMBL" id="NIZ68715.1"/>
    </source>
</evidence>
<gene>
    <name evidence="3" type="ORF">HCT48_00560</name>
</gene>
<evidence type="ECO:0000259" key="2">
    <source>
        <dbReference type="Pfam" id="PF10135"/>
    </source>
</evidence>
<feature type="region of interest" description="Disordered" evidence="1">
    <location>
        <begin position="1"/>
        <end position="22"/>
    </location>
</feature>
<evidence type="ECO:0000256" key="1">
    <source>
        <dbReference type="SAM" id="MobiDB-lite"/>
    </source>
</evidence>
<evidence type="ECO:0000313" key="4">
    <source>
        <dbReference type="Proteomes" id="UP000778951"/>
    </source>
</evidence>
<dbReference type="Pfam" id="PF10135">
    <property type="entry name" value="Rod-binding"/>
    <property type="match status" value="1"/>
</dbReference>
<feature type="domain" description="Flagellar protein FlgJ N-terminal" evidence="2">
    <location>
        <begin position="68"/>
        <end position="117"/>
    </location>
</feature>
<name>A0A968GHG5_9SPIO</name>
<dbReference type="Proteomes" id="UP000778951">
    <property type="component" value="Unassembled WGS sequence"/>
</dbReference>
<dbReference type="InterPro" id="IPR019301">
    <property type="entry name" value="Flagellar_prot_FlgJ_N"/>
</dbReference>